<sequence length="590" mass="65858">MRSSGGGIGRSVWQAFWWVQEMAYTHELGEAHASAGEAHASANACIDALLRIIMDAGNVSCLTNPYPSSTSTNSKDIAYQFAVQDPNNRNNFTCNFYGKVTKGGAFRLKIHLVGGLRGVSYCAKVPDHVKVQVELYMKNKQCVKDNSCMRCVMEEVDEYDEDEEDDCIVTSMKRGSGSGQGGSKSAPKKPRHMGPMNKWFYDAGLPFNAATYDSFHIAMEAVAQFGPGFKPPSMYELKVPLLKKEVEDTEDNIKNYKNEWAIKGCSILSDGWRDSIVQKDIVNFLVNSPKGSVFIRSLDVSEVTKDANTLFKMLENMVDEVGEQNVIQVVMDNASNYVKDGKLLEATRPHLYWTLCAAHCIDLMLEDIGNLERVKSSAPNLQKFAIRVLSLTCSATGYERNWSVFQHIHTKKRNRLAQGRLNDMVFVKYNRALDRRCKNIDTADPILLKDIDESNEWLIGHMDGEEEPATNFVYFDDDLTWAAVDIASGASEPAYPTRASTSRGSVQGSTSAPKWKGTAHTSTSGSKAYGLIDEDYEEDIRLPKMTGLMRSSGLMSMMTRMMKMTTSLVLGFRVIKLSMDSFDLLLIIQK</sequence>
<feature type="domain" description="DUF659" evidence="2">
    <location>
        <begin position="232"/>
        <end position="376"/>
    </location>
</feature>
<reference evidence="3" key="2">
    <citation type="submission" date="2022-01" db="EMBL/GenBank/DDBJ databases">
        <authorList>
            <person name="Yamashiro T."/>
            <person name="Shiraishi A."/>
            <person name="Satake H."/>
            <person name="Nakayama K."/>
        </authorList>
    </citation>
    <scope>NUCLEOTIDE SEQUENCE</scope>
</reference>
<dbReference type="SUPFAM" id="SSF53098">
    <property type="entry name" value="Ribonuclease H-like"/>
    <property type="match status" value="2"/>
</dbReference>
<organism evidence="3 4">
    <name type="scientific">Tanacetum coccineum</name>
    <dbReference type="NCBI Taxonomy" id="301880"/>
    <lineage>
        <taxon>Eukaryota</taxon>
        <taxon>Viridiplantae</taxon>
        <taxon>Streptophyta</taxon>
        <taxon>Embryophyta</taxon>
        <taxon>Tracheophyta</taxon>
        <taxon>Spermatophyta</taxon>
        <taxon>Magnoliopsida</taxon>
        <taxon>eudicotyledons</taxon>
        <taxon>Gunneridae</taxon>
        <taxon>Pentapetalae</taxon>
        <taxon>asterids</taxon>
        <taxon>campanulids</taxon>
        <taxon>Asterales</taxon>
        <taxon>Asteraceae</taxon>
        <taxon>Asteroideae</taxon>
        <taxon>Anthemideae</taxon>
        <taxon>Anthemidinae</taxon>
        <taxon>Tanacetum</taxon>
    </lineage>
</organism>
<dbReference type="PANTHER" id="PTHR32166">
    <property type="entry name" value="OSJNBA0013A04.12 PROTEIN"/>
    <property type="match status" value="1"/>
</dbReference>
<gene>
    <name evidence="3" type="ORF">Tco_0922558</name>
</gene>
<dbReference type="EMBL" id="BQNB010014766">
    <property type="protein sequence ID" value="GJT32139.1"/>
    <property type="molecule type" value="Genomic_DNA"/>
</dbReference>
<evidence type="ECO:0000259" key="2">
    <source>
        <dbReference type="Pfam" id="PF04937"/>
    </source>
</evidence>
<reference evidence="3" key="1">
    <citation type="journal article" date="2022" name="Int. J. Mol. Sci.">
        <title>Draft Genome of Tanacetum Coccineum: Genomic Comparison of Closely Related Tanacetum-Family Plants.</title>
        <authorList>
            <person name="Yamashiro T."/>
            <person name="Shiraishi A."/>
            <person name="Nakayama K."/>
            <person name="Satake H."/>
        </authorList>
    </citation>
    <scope>NUCLEOTIDE SEQUENCE</scope>
</reference>
<feature type="compositionally biased region" description="Polar residues" evidence="1">
    <location>
        <begin position="498"/>
        <end position="512"/>
    </location>
</feature>
<feature type="region of interest" description="Disordered" evidence="1">
    <location>
        <begin position="171"/>
        <end position="191"/>
    </location>
</feature>
<feature type="region of interest" description="Disordered" evidence="1">
    <location>
        <begin position="493"/>
        <end position="524"/>
    </location>
</feature>
<comment type="caution">
    <text evidence="3">The sequence shown here is derived from an EMBL/GenBank/DDBJ whole genome shotgun (WGS) entry which is preliminary data.</text>
</comment>
<dbReference type="InterPro" id="IPR012337">
    <property type="entry name" value="RNaseH-like_sf"/>
</dbReference>
<keyword evidence="4" id="KW-1185">Reference proteome</keyword>
<protein>
    <submittedName>
        <fullName evidence="3">HAT dimerization domain-containing protein</fullName>
    </submittedName>
</protein>
<proteinExistence type="predicted"/>
<accession>A0ABQ5D5P8</accession>
<name>A0ABQ5D5P8_9ASTR</name>
<dbReference type="InterPro" id="IPR007021">
    <property type="entry name" value="DUF659"/>
</dbReference>
<evidence type="ECO:0000313" key="3">
    <source>
        <dbReference type="EMBL" id="GJT32139.1"/>
    </source>
</evidence>
<evidence type="ECO:0000256" key="1">
    <source>
        <dbReference type="SAM" id="MobiDB-lite"/>
    </source>
</evidence>
<evidence type="ECO:0000313" key="4">
    <source>
        <dbReference type="Proteomes" id="UP001151760"/>
    </source>
</evidence>
<dbReference type="Proteomes" id="UP001151760">
    <property type="component" value="Unassembled WGS sequence"/>
</dbReference>
<dbReference type="Pfam" id="PF04937">
    <property type="entry name" value="DUF659"/>
    <property type="match status" value="1"/>
</dbReference>
<dbReference type="PANTHER" id="PTHR32166:SF122">
    <property type="entry name" value="OS09G0499600 PROTEIN"/>
    <property type="match status" value="1"/>
</dbReference>